<organism evidence="2">
    <name type="scientific">hydrothermal vent metagenome</name>
    <dbReference type="NCBI Taxonomy" id="652676"/>
    <lineage>
        <taxon>unclassified sequences</taxon>
        <taxon>metagenomes</taxon>
        <taxon>ecological metagenomes</taxon>
    </lineage>
</organism>
<sequence length="494" mass="56536">MLVNSRLLRFAATLSGAIVLFAPSCAAARQTTVTGSLGMGYNYWERTYKDKNVEDAVAYRNEGDRRDWSVWPEIELRSIGIHDLLSLRYRPVLTYDDLRDTTYVDHYLTLAGQRSLTRNWNVSLGNNFVLSTDPTLDEAPFARLGHEGPAAGTPQGPTTQNAEQTRDTQLTRNLGRRRYWTNDLNVRTNYTYAADSEVGVGYTYDVLRNESGDNGIAADYEEYDRHDFSGLFSYRFNPAWKSNLELHYIEGLYNDNGGAAALSSDLQEYRADLGVDYSRGVTDTFPLLYKFRETRYDDYRRNDIWVHEFTVGWDHALDERTHLTIGGGPAYVDAEDMNGEWVYSLYLTFTRAYQHANLSARLEKTYETENFTGAGDIGLSDIIEARTDLTYRFTEKLSSAVFGLYRYRAILNPQGEYYRAATGNGVSSTGVDVGDVTYIEHGYSAGANLDYRFMRWFVASVRYVYYKQDADLLRDSYTDNRIMLQLAVTKELWR</sequence>
<gene>
    <name evidence="2" type="ORF">MNBD_DELTA04-1708</name>
</gene>
<name>A0A3B0W8Y9_9ZZZZ</name>
<proteinExistence type="predicted"/>
<reference evidence="2" key="1">
    <citation type="submission" date="2018-06" db="EMBL/GenBank/DDBJ databases">
        <authorList>
            <person name="Zhirakovskaya E."/>
        </authorList>
    </citation>
    <scope>NUCLEOTIDE SEQUENCE</scope>
</reference>
<evidence type="ECO:0000313" key="2">
    <source>
        <dbReference type="EMBL" id="VAW41026.1"/>
    </source>
</evidence>
<accession>A0A3B0W8Y9</accession>
<protein>
    <submittedName>
        <fullName evidence="2">Uncharacterized protein</fullName>
    </submittedName>
</protein>
<feature type="region of interest" description="Disordered" evidence="1">
    <location>
        <begin position="146"/>
        <end position="165"/>
    </location>
</feature>
<evidence type="ECO:0000256" key="1">
    <source>
        <dbReference type="SAM" id="MobiDB-lite"/>
    </source>
</evidence>
<dbReference type="EMBL" id="UOEY01000117">
    <property type="protein sequence ID" value="VAW41026.1"/>
    <property type="molecule type" value="Genomic_DNA"/>
</dbReference>
<dbReference type="AlphaFoldDB" id="A0A3B0W8Y9"/>
<feature type="compositionally biased region" description="Polar residues" evidence="1">
    <location>
        <begin position="155"/>
        <end position="165"/>
    </location>
</feature>